<sequence length="519" mass="58593">MAHHTGACFRALQIVEVVRMICTEFSERQRKDLVALARTSKIFSDPAFDVIWGRLTSLAPLVRCMPDTLWEEVVLDSKMTIIRQRRPILSTDIPRLLFYSVRVKELELCSDSLQGSVQMHFLKALDMCLAPHVLMPKLSEFTWRPETEGALSFIHHLLGSHSRTIDFDLRNAKSALSLFPYMKAMCPLVSQFTLVMHLNKRTIPSLSDLVSGWQHLQELSIGSLDKNGFIHIARLPALNRLCLSSVKDSGLLPLYLPDFISGTSFPALEDLDLSCEAPRFCIGLIRVISSRLLKTIRLHPLTDWTAVAWEEIHTTLHDCIDHEQLGEIDVGQARDRHAPADVTPSNWTLGGVEVDDEFLEEMAIAFPDLVELDFGTVILTARSPLATLNCLIPFAQHCPDLNILGIRMDVFDVPEFSHVAGARIRHRLETLWVGTSPMHPEQATAVAAFISNLFIIGLQYVSGINRYPVPEPFSTYSKNWDSVEAMIPIFLSVRDQEEKFWTEEEEAEGGTLRVTPDWN</sequence>
<dbReference type="AlphaFoldDB" id="A0AAD6U379"/>
<name>A0AAD6U379_9AGAR</name>
<dbReference type="InterPro" id="IPR032675">
    <property type="entry name" value="LRR_dom_sf"/>
</dbReference>
<evidence type="ECO:0008006" key="3">
    <source>
        <dbReference type="Google" id="ProtNLM"/>
    </source>
</evidence>
<evidence type="ECO:0000313" key="2">
    <source>
        <dbReference type="Proteomes" id="UP001222325"/>
    </source>
</evidence>
<keyword evidence="2" id="KW-1185">Reference proteome</keyword>
<dbReference type="Gene3D" id="3.80.10.10">
    <property type="entry name" value="Ribonuclease Inhibitor"/>
    <property type="match status" value="1"/>
</dbReference>
<proteinExistence type="predicted"/>
<protein>
    <recommendedName>
        <fullName evidence="3">F-box domain-containing protein</fullName>
    </recommendedName>
</protein>
<dbReference type="Proteomes" id="UP001222325">
    <property type="component" value="Unassembled WGS sequence"/>
</dbReference>
<evidence type="ECO:0000313" key="1">
    <source>
        <dbReference type="EMBL" id="KAJ7083119.1"/>
    </source>
</evidence>
<comment type="caution">
    <text evidence="1">The sequence shown here is derived from an EMBL/GenBank/DDBJ whole genome shotgun (WGS) entry which is preliminary data.</text>
</comment>
<accession>A0AAD6U379</accession>
<dbReference type="SUPFAM" id="SSF52047">
    <property type="entry name" value="RNI-like"/>
    <property type="match status" value="1"/>
</dbReference>
<dbReference type="EMBL" id="JARJCN010000042">
    <property type="protein sequence ID" value="KAJ7083119.1"/>
    <property type="molecule type" value="Genomic_DNA"/>
</dbReference>
<organism evidence="1 2">
    <name type="scientific">Mycena belliarum</name>
    <dbReference type="NCBI Taxonomy" id="1033014"/>
    <lineage>
        <taxon>Eukaryota</taxon>
        <taxon>Fungi</taxon>
        <taxon>Dikarya</taxon>
        <taxon>Basidiomycota</taxon>
        <taxon>Agaricomycotina</taxon>
        <taxon>Agaricomycetes</taxon>
        <taxon>Agaricomycetidae</taxon>
        <taxon>Agaricales</taxon>
        <taxon>Marasmiineae</taxon>
        <taxon>Mycenaceae</taxon>
        <taxon>Mycena</taxon>
    </lineage>
</organism>
<reference evidence="1" key="1">
    <citation type="submission" date="2023-03" db="EMBL/GenBank/DDBJ databases">
        <title>Massive genome expansion in bonnet fungi (Mycena s.s.) driven by repeated elements and novel gene families across ecological guilds.</title>
        <authorList>
            <consortium name="Lawrence Berkeley National Laboratory"/>
            <person name="Harder C.B."/>
            <person name="Miyauchi S."/>
            <person name="Viragh M."/>
            <person name="Kuo A."/>
            <person name="Thoen E."/>
            <person name="Andreopoulos B."/>
            <person name="Lu D."/>
            <person name="Skrede I."/>
            <person name="Drula E."/>
            <person name="Henrissat B."/>
            <person name="Morin E."/>
            <person name="Kohler A."/>
            <person name="Barry K."/>
            <person name="LaButti K."/>
            <person name="Morin E."/>
            <person name="Salamov A."/>
            <person name="Lipzen A."/>
            <person name="Mereny Z."/>
            <person name="Hegedus B."/>
            <person name="Baldrian P."/>
            <person name="Stursova M."/>
            <person name="Weitz H."/>
            <person name="Taylor A."/>
            <person name="Grigoriev I.V."/>
            <person name="Nagy L.G."/>
            <person name="Martin F."/>
            <person name="Kauserud H."/>
        </authorList>
    </citation>
    <scope>NUCLEOTIDE SEQUENCE</scope>
    <source>
        <strain evidence="1">CBHHK173m</strain>
    </source>
</reference>
<gene>
    <name evidence="1" type="ORF">B0H15DRAFT_1024260</name>
</gene>